<dbReference type="EMBL" id="UOGJ01000129">
    <property type="protein sequence ID" value="VAX37463.1"/>
    <property type="molecule type" value="Genomic_DNA"/>
</dbReference>
<comment type="catalytic activity">
    <reaction evidence="1">
        <text>[protein]-peptidylproline (omega=180) = [protein]-peptidylproline (omega=0)</text>
        <dbReference type="Rhea" id="RHEA:16237"/>
        <dbReference type="Rhea" id="RHEA-COMP:10747"/>
        <dbReference type="Rhea" id="RHEA-COMP:10748"/>
        <dbReference type="ChEBI" id="CHEBI:83833"/>
        <dbReference type="ChEBI" id="CHEBI:83834"/>
        <dbReference type="EC" id="5.2.1.8"/>
    </reaction>
</comment>
<organism evidence="7">
    <name type="scientific">hydrothermal vent metagenome</name>
    <dbReference type="NCBI Taxonomy" id="652676"/>
    <lineage>
        <taxon>unclassified sequences</taxon>
        <taxon>metagenomes</taxon>
        <taxon>ecological metagenomes</taxon>
    </lineage>
</organism>
<dbReference type="Gene3D" id="1.10.8.1040">
    <property type="match status" value="1"/>
</dbReference>
<dbReference type="SUPFAM" id="SSF109998">
    <property type="entry name" value="Triger factor/SurA peptide-binding domain-like"/>
    <property type="match status" value="1"/>
</dbReference>
<dbReference type="Gene3D" id="3.10.50.40">
    <property type="match status" value="1"/>
</dbReference>
<evidence type="ECO:0000256" key="1">
    <source>
        <dbReference type="ARBA" id="ARBA00000971"/>
    </source>
</evidence>
<gene>
    <name evidence="7" type="ORF">MNBD_UNCLBAC01-527</name>
</gene>
<feature type="domain" description="PpiC" evidence="6">
    <location>
        <begin position="172"/>
        <end position="260"/>
    </location>
</feature>
<protein>
    <recommendedName>
        <fullName evidence="2">peptidylprolyl isomerase</fullName>
        <ecNumber evidence="2">5.2.1.8</ecNumber>
    </recommendedName>
</protein>
<dbReference type="InterPro" id="IPR050245">
    <property type="entry name" value="PrsA_foldase"/>
</dbReference>
<keyword evidence="5" id="KW-0413">Isomerase</keyword>
<dbReference type="Pfam" id="PF13623">
    <property type="entry name" value="SurA_N_2"/>
    <property type="match status" value="1"/>
</dbReference>
<dbReference type="GO" id="GO:0003755">
    <property type="term" value="F:peptidyl-prolyl cis-trans isomerase activity"/>
    <property type="evidence" value="ECO:0007669"/>
    <property type="project" value="UniProtKB-KW"/>
</dbReference>
<dbReference type="InterPro" id="IPR046357">
    <property type="entry name" value="PPIase_dom_sf"/>
</dbReference>
<accession>A0A3B1DL03</accession>
<evidence type="ECO:0000256" key="2">
    <source>
        <dbReference type="ARBA" id="ARBA00013194"/>
    </source>
</evidence>
<dbReference type="PANTHER" id="PTHR47245:SF1">
    <property type="entry name" value="FOLDASE PROTEIN PRSA"/>
    <property type="match status" value="1"/>
</dbReference>
<sequence>MKNRKKISFFVLSISLLVFTVGCDQISSITEYFNKPEEKKQVQNTPDIKVKKQGNKDQLSSNIVARVGSWTISKEEFKERLEALKQVMPDYDVSDPEARALVLEELVRQQLLVEEAEKSGLAKQKDIKAAVEEFRRTLIVREVAKKLTEGIAVTDEEAKSFYEEKKDVLVEPMQWHVREIVMKTQGAANTLLIDILKGVDFSGIAKKHSSSETAQSGGDLGFINDVPFAQMANPLLSLEVGDVSGVFKGPKGFYIIKLEEKKGGDQIAFEDIKEEIVNNQMLMKQQKVILDYIEELKQKFSVEINEELLK</sequence>
<name>A0A3B1DL03_9ZZZZ</name>
<keyword evidence="4" id="KW-0697">Rotamase</keyword>
<dbReference type="PANTHER" id="PTHR47245">
    <property type="entry name" value="PEPTIDYLPROLYL ISOMERASE"/>
    <property type="match status" value="1"/>
</dbReference>
<dbReference type="EC" id="5.2.1.8" evidence="2"/>
<dbReference type="PROSITE" id="PS51257">
    <property type="entry name" value="PROKAR_LIPOPROTEIN"/>
    <property type="match status" value="1"/>
</dbReference>
<dbReference type="PROSITE" id="PS50198">
    <property type="entry name" value="PPIC_PPIASE_2"/>
    <property type="match status" value="1"/>
</dbReference>
<dbReference type="AlphaFoldDB" id="A0A3B1DL03"/>
<evidence type="ECO:0000256" key="4">
    <source>
        <dbReference type="ARBA" id="ARBA00023110"/>
    </source>
</evidence>
<reference evidence="7" key="1">
    <citation type="submission" date="2018-06" db="EMBL/GenBank/DDBJ databases">
        <authorList>
            <person name="Zhirakovskaya E."/>
        </authorList>
    </citation>
    <scope>NUCLEOTIDE SEQUENCE</scope>
</reference>
<evidence type="ECO:0000256" key="5">
    <source>
        <dbReference type="ARBA" id="ARBA00023235"/>
    </source>
</evidence>
<dbReference type="Pfam" id="PF13145">
    <property type="entry name" value="Rotamase_2"/>
    <property type="match status" value="1"/>
</dbReference>
<evidence type="ECO:0000313" key="7">
    <source>
        <dbReference type="EMBL" id="VAX37463.1"/>
    </source>
</evidence>
<dbReference type="InterPro" id="IPR027304">
    <property type="entry name" value="Trigger_fact/SurA_dom_sf"/>
</dbReference>
<dbReference type="InterPro" id="IPR000297">
    <property type="entry name" value="PPIase_PpiC"/>
</dbReference>
<evidence type="ECO:0000259" key="6">
    <source>
        <dbReference type="PROSITE" id="PS50198"/>
    </source>
</evidence>
<dbReference type="SUPFAM" id="SSF54534">
    <property type="entry name" value="FKBP-like"/>
    <property type="match status" value="1"/>
</dbReference>
<proteinExistence type="predicted"/>
<evidence type="ECO:0000256" key="3">
    <source>
        <dbReference type="ARBA" id="ARBA00022729"/>
    </source>
</evidence>
<keyword evidence="3" id="KW-0732">Signal</keyword>